<dbReference type="InterPro" id="IPR021109">
    <property type="entry name" value="Peptidase_aspartic_dom_sf"/>
</dbReference>
<keyword evidence="4" id="KW-1185">Reference proteome</keyword>
<accession>A0ABY6L9F8</accession>
<proteinExistence type="predicted"/>
<protein>
    <recommendedName>
        <fullName evidence="5">Peptidase aspartic putative domain-containing protein</fullName>
    </recommendedName>
</protein>
<dbReference type="CDD" id="cd00303">
    <property type="entry name" value="retropepsin_like"/>
    <property type="match status" value="1"/>
</dbReference>
<feature type="domain" description="DUF5641" evidence="2">
    <location>
        <begin position="660"/>
        <end position="712"/>
    </location>
</feature>
<evidence type="ECO:0000259" key="2">
    <source>
        <dbReference type="Pfam" id="PF18701"/>
    </source>
</evidence>
<dbReference type="Pfam" id="PF05585">
    <property type="entry name" value="DUF1758"/>
    <property type="match status" value="1"/>
</dbReference>
<dbReference type="SUPFAM" id="SSF56672">
    <property type="entry name" value="DNA/RNA polymerases"/>
    <property type="match status" value="1"/>
</dbReference>
<dbReference type="Pfam" id="PF18701">
    <property type="entry name" value="DUF5641"/>
    <property type="match status" value="1"/>
</dbReference>
<dbReference type="InterPro" id="IPR043502">
    <property type="entry name" value="DNA/RNA_pol_sf"/>
</dbReference>
<dbReference type="Gene3D" id="2.40.70.10">
    <property type="entry name" value="Acid Proteases"/>
    <property type="match status" value="1"/>
</dbReference>
<evidence type="ECO:0008006" key="5">
    <source>
        <dbReference type="Google" id="ProtNLM"/>
    </source>
</evidence>
<gene>
    <name evidence="3" type="ORF">LAZ67_15001961</name>
</gene>
<dbReference type="EMBL" id="CP092877">
    <property type="protein sequence ID" value="UYV77693.1"/>
    <property type="molecule type" value="Genomic_DNA"/>
</dbReference>
<feature type="non-terminal residue" evidence="3">
    <location>
        <position position="1"/>
    </location>
</feature>
<sequence>MYRQIRISQEDSEFQNIVWRNDPHDIIKDYRLETVTYGTSCAPFLATRIIKQLALDEQSKFPKASKIALTDFYVDDLVTGTFSVDEGKNLAQELYGLLSAGGFELRKWTSNVPDVLSLLPNHLRSTNTNIGFEESKEFVNVLGLQWQPRTDGFTLKGIALPLNSMTKRGILSQVAKIFDPLGWSSPFTTTIKLILQELWKTSDPLKHKRKTFLLVAKTRVAPISLPKLELCSALLLARLVETVYDNLPLTINEIYLWSDSTIALCWINSEPCRWKTFMANRVAEIHRLVSGVWCHVDGRQNPADCASRGIFPSDLVEHPIWWNGPSWLIEPALEIKKFINSSKEEFKEEEKIKTLNKNFNSNNDELICLPLIDSGAQKSLITKTLADKLNIAQEHTKVKIAGFDSTIESQVNKMIKIKLSSIYDHFKFETKALIVKDLSNKMPFFTHNPVWPHLNNLKLADPEFYIPRPIDIIIGADLYLDLIEPGLIKGPRDALSAMNSKLGWIISGRSNMPNNTTSTSIQQIHVNHSSAELDDIVKKIWETESIPTHKEEMNTEELECENIFRTTTFRYEKGRYVVSLPFKLNYNKRNYQLGYSKSQALRRFLSLERRSHQNPIYSQCVREFMQEYLNLGHIEVINYIEPEQPSHHVYYMPYHAVLRDQILIMEQSISSPSWILGRVSKTFHGPDMLVRTVEFRTGKGLLRRPVNKVAVLPVQSDLTLTTGPAGSME</sequence>
<dbReference type="Proteomes" id="UP001235939">
    <property type="component" value="Chromosome 15"/>
</dbReference>
<feature type="domain" description="DUF1758" evidence="1">
    <location>
        <begin position="368"/>
        <end position="509"/>
    </location>
</feature>
<dbReference type="Pfam" id="PF05380">
    <property type="entry name" value="Peptidase_A17"/>
    <property type="match status" value="2"/>
</dbReference>
<organism evidence="3 4">
    <name type="scientific">Cordylochernes scorpioides</name>
    <dbReference type="NCBI Taxonomy" id="51811"/>
    <lineage>
        <taxon>Eukaryota</taxon>
        <taxon>Metazoa</taxon>
        <taxon>Ecdysozoa</taxon>
        <taxon>Arthropoda</taxon>
        <taxon>Chelicerata</taxon>
        <taxon>Arachnida</taxon>
        <taxon>Pseudoscorpiones</taxon>
        <taxon>Cheliferoidea</taxon>
        <taxon>Chernetidae</taxon>
        <taxon>Cordylochernes</taxon>
    </lineage>
</organism>
<dbReference type="InterPro" id="IPR040676">
    <property type="entry name" value="DUF5641"/>
</dbReference>
<dbReference type="InterPro" id="IPR008737">
    <property type="entry name" value="DUF1758"/>
</dbReference>
<dbReference type="InterPro" id="IPR008042">
    <property type="entry name" value="Retrotrans_Pao"/>
</dbReference>
<evidence type="ECO:0000313" key="4">
    <source>
        <dbReference type="Proteomes" id="UP001235939"/>
    </source>
</evidence>
<evidence type="ECO:0000259" key="1">
    <source>
        <dbReference type="Pfam" id="PF05585"/>
    </source>
</evidence>
<reference evidence="3 4" key="1">
    <citation type="submission" date="2022-01" db="EMBL/GenBank/DDBJ databases">
        <title>A chromosomal length assembly of Cordylochernes scorpioides.</title>
        <authorList>
            <person name="Zeh D."/>
            <person name="Zeh J."/>
        </authorList>
    </citation>
    <scope>NUCLEOTIDE SEQUENCE [LARGE SCALE GENOMIC DNA]</scope>
    <source>
        <strain evidence="3">IN4F17</strain>
        <tissue evidence="3">Whole Body</tissue>
    </source>
</reference>
<dbReference type="PANTHER" id="PTHR47331">
    <property type="entry name" value="PHD-TYPE DOMAIN-CONTAINING PROTEIN"/>
    <property type="match status" value="1"/>
</dbReference>
<evidence type="ECO:0000313" key="3">
    <source>
        <dbReference type="EMBL" id="UYV77693.1"/>
    </source>
</evidence>
<name>A0ABY6L9F8_9ARAC</name>